<dbReference type="InterPro" id="IPR003695">
    <property type="entry name" value="Ppx_GppA_N"/>
</dbReference>
<organism evidence="3 4">
    <name type="scientific">Undibacterium flavidum</name>
    <dbReference type="NCBI Taxonomy" id="2762297"/>
    <lineage>
        <taxon>Bacteria</taxon>
        <taxon>Pseudomonadati</taxon>
        <taxon>Pseudomonadota</taxon>
        <taxon>Betaproteobacteria</taxon>
        <taxon>Burkholderiales</taxon>
        <taxon>Oxalobacteraceae</taxon>
        <taxon>Undibacterium</taxon>
    </lineage>
</organism>
<evidence type="ECO:0000259" key="2">
    <source>
        <dbReference type="Pfam" id="PF02541"/>
    </source>
</evidence>
<dbReference type="Gene3D" id="3.30.420.40">
    <property type="match status" value="1"/>
</dbReference>
<dbReference type="SUPFAM" id="SSF53067">
    <property type="entry name" value="Actin-like ATPase domain"/>
    <property type="match status" value="1"/>
</dbReference>
<evidence type="ECO:0000313" key="3">
    <source>
        <dbReference type="EMBL" id="MBC3875123.1"/>
    </source>
</evidence>
<feature type="domain" description="Ppx/GppA phosphatase N-terminal" evidence="2">
    <location>
        <begin position="73"/>
        <end position="226"/>
    </location>
</feature>
<protein>
    <recommendedName>
        <fullName evidence="2">Ppx/GppA phosphatase N-terminal domain-containing protein</fullName>
    </recommendedName>
</protein>
<dbReference type="Proteomes" id="UP000624279">
    <property type="component" value="Unassembled WGS sequence"/>
</dbReference>
<dbReference type="InterPro" id="IPR050273">
    <property type="entry name" value="GppA/Ppx_hydrolase"/>
</dbReference>
<name>A0ABR6YEZ8_9BURK</name>
<dbReference type="PANTHER" id="PTHR30005:SF0">
    <property type="entry name" value="RETROGRADE REGULATION PROTEIN 2"/>
    <property type="match status" value="1"/>
</dbReference>
<dbReference type="Pfam" id="PF02541">
    <property type="entry name" value="Ppx-GppA"/>
    <property type="match status" value="1"/>
</dbReference>
<dbReference type="InterPro" id="IPR043129">
    <property type="entry name" value="ATPase_NBD"/>
</dbReference>
<evidence type="ECO:0000256" key="1">
    <source>
        <dbReference type="SAM" id="SignalP"/>
    </source>
</evidence>
<comment type="caution">
    <text evidence="3">The sequence shown here is derived from an EMBL/GenBank/DDBJ whole genome shotgun (WGS) entry which is preliminary data.</text>
</comment>
<accession>A0ABR6YEZ8</accession>
<dbReference type="RefSeq" id="WP_186943100.1">
    <property type="nucleotide sequence ID" value="NZ_JACOGA010000016.1"/>
</dbReference>
<proteinExistence type="predicted"/>
<feature type="chain" id="PRO_5046856276" description="Ppx/GppA phosphatase N-terminal domain-containing protein" evidence="1">
    <location>
        <begin position="24"/>
        <end position="350"/>
    </location>
</feature>
<dbReference type="Gene3D" id="3.30.420.150">
    <property type="entry name" value="Exopolyphosphatase. Domain 2"/>
    <property type="match status" value="1"/>
</dbReference>
<gene>
    <name evidence="3" type="ORF">H8K55_16155</name>
</gene>
<dbReference type="EMBL" id="JACOGA010000016">
    <property type="protein sequence ID" value="MBC3875123.1"/>
    <property type="molecule type" value="Genomic_DNA"/>
</dbReference>
<keyword evidence="1" id="KW-0732">Signal</keyword>
<dbReference type="PANTHER" id="PTHR30005">
    <property type="entry name" value="EXOPOLYPHOSPHATASE"/>
    <property type="match status" value="1"/>
</dbReference>
<keyword evidence="4" id="KW-1185">Reference proteome</keyword>
<reference evidence="3 4" key="1">
    <citation type="submission" date="2020-08" db="EMBL/GenBank/DDBJ databases">
        <title>Novel species isolated from subtropical streams in China.</title>
        <authorList>
            <person name="Lu H."/>
        </authorList>
    </citation>
    <scope>NUCLEOTIDE SEQUENCE [LARGE SCALE GENOMIC DNA]</scope>
    <source>
        <strain evidence="3 4">LX15W</strain>
    </source>
</reference>
<evidence type="ECO:0000313" key="4">
    <source>
        <dbReference type="Proteomes" id="UP000624279"/>
    </source>
</evidence>
<feature type="signal peptide" evidence="1">
    <location>
        <begin position="1"/>
        <end position="23"/>
    </location>
</feature>
<sequence length="350" mass="38780">MLNKLVISLIALTFCVIGSSANAEVIAAIELGSKGVKVRVIDINTKAGDSEAVAEYKIIYKANSNPGIIDGAKDGFLTTEGIERGAKAVAEHLNVLRKYDPVYSVIVASTSLDLYNNRPVLERRIRELSGIDVKLISGPEEIYYAMRTSIRPRLESRSMLLDIGSGNTKLGFHTRNNARRFESFTVDYGTANLAKKALERGGDYSITLAKIIDEEIRPVIRKELASVGGYANIRRRIYMEGGTPWAVSSFSKPLEINKPYTYLNVSDVRRTAQRFASADWSAPDLPQYAEDGISEVLDVFPPHKRELQAGSALLVAVLEEIKADTRQIIFNRDGGWVIGYLMANYLNEQK</sequence>